<evidence type="ECO:0000313" key="1">
    <source>
        <dbReference type="EMBL" id="CAH0477574.1"/>
    </source>
</evidence>
<comment type="caution">
    <text evidence="1">The sequence shown here is derived from an EMBL/GenBank/DDBJ whole genome shotgun (WGS) entry which is preliminary data.</text>
</comment>
<protein>
    <submittedName>
        <fullName evidence="1">Uncharacterized protein</fullName>
    </submittedName>
</protein>
<organism evidence="1 2">
    <name type="scientific">Peronospora belbahrii</name>
    <dbReference type="NCBI Taxonomy" id="622444"/>
    <lineage>
        <taxon>Eukaryota</taxon>
        <taxon>Sar</taxon>
        <taxon>Stramenopiles</taxon>
        <taxon>Oomycota</taxon>
        <taxon>Peronosporomycetes</taxon>
        <taxon>Peronosporales</taxon>
        <taxon>Peronosporaceae</taxon>
        <taxon>Peronospora</taxon>
    </lineage>
</organism>
<reference evidence="1" key="1">
    <citation type="submission" date="2021-11" db="EMBL/GenBank/DDBJ databases">
        <authorList>
            <person name="Islam A."/>
            <person name="Islam S."/>
            <person name="Flora M.S."/>
            <person name="Rahman M."/>
            <person name="Ziaur R.M."/>
            <person name="Epstein J.H."/>
            <person name="Hassan M."/>
            <person name="Klassen M."/>
            <person name="Woodard K."/>
            <person name="Webb A."/>
            <person name="Webby R.J."/>
            <person name="El Zowalaty M.E."/>
        </authorList>
    </citation>
    <scope>NUCLEOTIDE SEQUENCE</scope>
    <source>
        <strain evidence="1">Pbs3</strain>
    </source>
</reference>
<dbReference type="Proteomes" id="UP001160483">
    <property type="component" value="Unassembled WGS sequence"/>
</dbReference>
<evidence type="ECO:0000313" key="2">
    <source>
        <dbReference type="Proteomes" id="UP001160483"/>
    </source>
</evidence>
<dbReference type="EMBL" id="CAKKTJ010000178">
    <property type="protein sequence ID" value="CAH0477574.1"/>
    <property type="molecule type" value="Genomic_DNA"/>
</dbReference>
<dbReference type="AlphaFoldDB" id="A0AAU9KUU3"/>
<name>A0AAU9KUU3_9STRA</name>
<proteinExistence type="predicted"/>
<accession>A0AAU9KUU3</accession>
<sequence>MLDLGISDFVETVSVEDNSPGRGPRTVDSGVENPLDGTHDMCHENDVTSLNTVSDASGCKPRCQDATPGDVGDEVLTLEGRVKSQMDVVFEYNEAHAPNDEEMTLEQFTTTGTAHFLAGPRTTQYLHKIFYRVLTTNVAAKLIVATT</sequence>
<gene>
    <name evidence="1" type="ORF">PBS003_LOCUS4317</name>
</gene>